<accession>A0A510V0H8</accession>
<reference evidence="2 3" key="1">
    <citation type="submission" date="2019-07" db="EMBL/GenBank/DDBJ databases">
        <title>Whole genome shotgun sequence of Cellulomonas xylanilytica NBRC 101102.</title>
        <authorList>
            <person name="Hosoyama A."/>
            <person name="Uohara A."/>
            <person name="Ohji S."/>
            <person name="Ichikawa N."/>
        </authorList>
    </citation>
    <scope>NUCLEOTIDE SEQUENCE [LARGE SCALE GENOMIC DNA]</scope>
    <source>
        <strain evidence="2 3">NBRC 101102</strain>
    </source>
</reference>
<evidence type="ECO:0000313" key="3">
    <source>
        <dbReference type="Proteomes" id="UP000321118"/>
    </source>
</evidence>
<comment type="caution">
    <text evidence="2">The sequence shown here is derived from an EMBL/GenBank/DDBJ whole genome shotgun (WGS) entry which is preliminary data.</text>
</comment>
<evidence type="ECO:0000256" key="1">
    <source>
        <dbReference type="SAM" id="MobiDB-lite"/>
    </source>
</evidence>
<proteinExistence type="predicted"/>
<organism evidence="2 3">
    <name type="scientific">Cellulomonas xylanilytica</name>
    <dbReference type="NCBI Taxonomy" id="233583"/>
    <lineage>
        <taxon>Bacteria</taxon>
        <taxon>Bacillati</taxon>
        <taxon>Actinomycetota</taxon>
        <taxon>Actinomycetes</taxon>
        <taxon>Micrococcales</taxon>
        <taxon>Cellulomonadaceae</taxon>
        <taxon>Cellulomonas</taxon>
    </lineage>
</organism>
<evidence type="ECO:0008006" key="4">
    <source>
        <dbReference type="Google" id="ProtNLM"/>
    </source>
</evidence>
<dbReference type="EMBL" id="BJUB01000002">
    <property type="protein sequence ID" value="GEK20256.1"/>
    <property type="molecule type" value="Genomic_DNA"/>
</dbReference>
<feature type="compositionally biased region" description="Pro residues" evidence="1">
    <location>
        <begin position="15"/>
        <end position="26"/>
    </location>
</feature>
<gene>
    <name evidence="2" type="ORF">CXY01_07760</name>
</gene>
<feature type="compositionally biased region" description="Low complexity" evidence="1">
    <location>
        <begin position="27"/>
        <end position="37"/>
    </location>
</feature>
<dbReference type="AlphaFoldDB" id="A0A510V0H8"/>
<dbReference type="Proteomes" id="UP000321118">
    <property type="component" value="Unassembled WGS sequence"/>
</dbReference>
<sequence length="230" mass="23272">MLLALVLAGCGPGPTATPQPPSPSATPAPTATADPTDPAVVRATGTPLTSGAVTLAVVAPGATPTADADGSARLAVPAGTLLAAPEGMTLTALSDGTAVVRDAGAAFVAGLTVQPWDASLTQVRPEVVRLDDAADLWFTSVAVESAVWGEAEGGRSLAVTPSAWARVGSLASQEGLWAQVVAQAPDADTPGMRAQLECHELGAPDKATWNLEPWRPDVGTIEMIRERCNP</sequence>
<name>A0A510V0H8_9CELL</name>
<keyword evidence="3" id="KW-1185">Reference proteome</keyword>
<dbReference type="Pfam" id="PF10783">
    <property type="entry name" value="DUF2599"/>
    <property type="match status" value="1"/>
</dbReference>
<evidence type="ECO:0000313" key="2">
    <source>
        <dbReference type="EMBL" id="GEK20256.1"/>
    </source>
</evidence>
<feature type="region of interest" description="Disordered" evidence="1">
    <location>
        <begin position="12"/>
        <end position="37"/>
    </location>
</feature>
<protein>
    <recommendedName>
        <fullName evidence="4">DUF2599 domain-containing protein</fullName>
    </recommendedName>
</protein>
<dbReference type="InterPro" id="IPR019719">
    <property type="entry name" value="DUF2599"/>
</dbReference>